<dbReference type="SUPFAM" id="SSF53155">
    <property type="entry name" value="Methylated DNA-protein cysteine methyltransferase domain"/>
    <property type="match status" value="1"/>
</dbReference>
<protein>
    <submittedName>
        <fullName evidence="4">MGMT family protein</fullName>
    </submittedName>
</protein>
<name>A0AB38XP20_9ACTO</name>
<dbReference type="InterPro" id="IPR036631">
    <property type="entry name" value="MGMT_N_sf"/>
</dbReference>
<dbReference type="Pfam" id="PF02870">
    <property type="entry name" value="Methyltransf_1N"/>
    <property type="match status" value="1"/>
</dbReference>
<accession>A0AB38XP20</accession>
<dbReference type="Gene3D" id="1.10.10.10">
    <property type="entry name" value="Winged helix-like DNA-binding domain superfamily/Winged helix DNA-binding domain"/>
    <property type="match status" value="1"/>
</dbReference>
<evidence type="ECO:0000313" key="4">
    <source>
        <dbReference type="EMBL" id="WCE46030.1"/>
    </source>
</evidence>
<evidence type="ECO:0000313" key="5">
    <source>
        <dbReference type="Proteomes" id="UP001211044"/>
    </source>
</evidence>
<sequence length="262" mass="28972">MRMRFLSTDYPSPFGKLTCYAGQKGLAAIYLEGQEPPLELGLSTPITLEHTATPARQALEAAKVHFAEYFAGKRTRFDLPLDPSGTYYERKVWKSISAIAPGQYKRESDILKEIPMTDAALAVSHAVERCPLPFVIPTHMVRTSNPRKTIFSHGRALASTLRAGETFVEAIRTLQQKYQVQAAPADRASVCDSRPVEELLFALGVKKSTVRTKFSTLLAYLDLSEEEWGQAKSLVEHYFADYAQNLGAGPLAHLGVTIAPRS</sequence>
<dbReference type="KEGG" id="wne:PIG85_10360"/>
<feature type="domain" description="Methylated-DNA-[protein]-cysteine S-methyltransferase DNA binding" evidence="2">
    <location>
        <begin position="89"/>
        <end position="160"/>
    </location>
</feature>
<dbReference type="InterPro" id="IPR014048">
    <property type="entry name" value="MethylDNA_cys_MeTrfase_DNA-bd"/>
</dbReference>
<dbReference type="InterPro" id="IPR008332">
    <property type="entry name" value="MethylG_MeTrfase_N"/>
</dbReference>
<keyword evidence="1" id="KW-0227">DNA damage</keyword>
<dbReference type="EMBL" id="CP116394">
    <property type="protein sequence ID" value="WCE46030.1"/>
    <property type="molecule type" value="Genomic_DNA"/>
</dbReference>
<reference evidence="4" key="1">
    <citation type="submission" date="2023-01" db="EMBL/GenBank/DDBJ databases">
        <title>Comparative Genomic Analysis of the Clinically-Derived Winkia Strain NY0527 Provides Evidence into the Taxonomic Reassignment of Winkia neuii and Characterizes Their Virulence Traits.</title>
        <authorList>
            <person name="Cai X."/>
            <person name="Peng Y."/>
            <person name="Li M."/>
            <person name="Qiu Y."/>
            <person name="Wang Y."/>
            <person name="Xu L."/>
            <person name="Hou Q."/>
        </authorList>
    </citation>
    <scope>NUCLEOTIDE SEQUENCE</scope>
    <source>
        <strain evidence="4">NY0527</strain>
    </source>
</reference>
<dbReference type="GO" id="GO:0003908">
    <property type="term" value="F:methylated-DNA-[protein]-cysteine S-methyltransferase activity"/>
    <property type="evidence" value="ECO:0007669"/>
    <property type="project" value="InterPro"/>
</dbReference>
<dbReference type="Gene3D" id="3.30.160.70">
    <property type="entry name" value="Methylated DNA-protein cysteine methyltransferase domain"/>
    <property type="match status" value="1"/>
</dbReference>
<dbReference type="Pfam" id="PF01035">
    <property type="entry name" value="DNA_binding_1"/>
    <property type="match status" value="1"/>
</dbReference>
<evidence type="ECO:0000259" key="3">
    <source>
        <dbReference type="Pfam" id="PF02870"/>
    </source>
</evidence>
<proteinExistence type="predicted"/>
<dbReference type="Proteomes" id="UP001211044">
    <property type="component" value="Chromosome"/>
</dbReference>
<dbReference type="InterPro" id="IPR036388">
    <property type="entry name" value="WH-like_DNA-bd_sf"/>
</dbReference>
<dbReference type="InterPro" id="IPR036217">
    <property type="entry name" value="MethylDNA_cys_MeTrfase_DNAb"/>
</dbReference>
<evidence type="ECO:0000259" key="2">
    <source>
        <dbReference type="Pfam" id="PF01035"/>
    </source>
</evidence>
<dbReference type="PANTHER" id="PTHR10815:SF5">
    <property type="entry name" value="METHYLATED-DNA--PROTEIN-CYSTEINE METHYLTRANSFERASE"/>
    <property type="match status" value="1"/>
</dbReference>
<dbReference type="GO" id="GO:0006281">
    <property type="term" value="P:DNA repair"/>
    <property type="evidence" value="ECO:0007669"/>
    <property type="project" value="InterPro"/>
</dbReference>
<feature type="domain" description="Methylguanine DNA methyltransferase ribonuclease-like" evidence="3">
    <location>
        <begin position="10"/>
        <end position="83"/>
    </location>
</feature>
<organism evidence="4 5">
    <name type="scientific">Winkia neuii subsp. anitrata</name>
    <dbReference type="NCBI Taxonomy" id="29318"/>
    <lineage>
        <taxon>Bacteria</taxon>
        <taxon>Bacillati</taxon>
        <taxon>Actinomycetota</taxon>
        <taxon>Actinomycetes</taxon>
        <taxon>Actinomycetales</taxon>
        <taxon>Actinomycetaceae</taxon>
        <taxon>Winkia</taxon>
    </lineage>
</organism>
<evidence type="ECO:0000256" key="1">
    <source>
        <dbReference type="ARBA" id="ARBA00022763"/>
    </source>
</evidence>
<dbReference type="PANTHER" id="PTHR10815">
    <property type="entry name" value="METHYLATED-DNA--PROTEIN-CYSTEINE METHYLTRANSFERASE"/>
    <property type="match status" value="1"/>
</dbReference>
<dbReference type="RefSeq" id="WP_004807900.1">
    <property type="nucleotide sequence ID" value="NZ_CP116394.1"/>
</dbReference>
<dbReference type="SUPFAM" id="SSF46767">
    <property type="entry name" value="Methylated DNA-protein cysteine methyltransferase, C-terminal domain"/>
    <property type="match status" value="1"/>
</dbReference>
<dbReference type="AlphaFoldDB" id="A0AB38XP20"/>
<gene>
    <name evidence="4" type="ORF">PIG85_10360</name>
</gene>